<accession>A0A8D2B908</accession>
<sequence length="106" mass="11579">MLTNCRGVYTRKFILSAGQKPLLILVAKVSVSFPCKEDRGRGEQPARGALPRLASDLQFSCLGSPAAGITGVHHHVRLDNGLFFFFFLPTFLFLCGGRMEASALHV</sequence>
<keyword evidence="1" id="KW-0812">Transmembrane</keyword>
<dbReference type="Proteomes" id="UP000694564">
    <property type="component" value="Chromosome 8"/>
</dbReference>
<evidence type="ECO:0000313" key="2">
    <source>
        <dbReference type="Ensembl" id="ENSSVLP00005012930.1"/>
    </source>
</evidence>
<name>A0A8D2B908_SCIVU</name>
<keyword evidence="3" id="KW-1185">Reference proteome</keyword>
<feature type="transmembrane region" description="Helical" evidence="1">
    <location>
        <begin position="82"/>
        <end position="99"/>
    </location>
</feature>
<organism evidence="2 3">
    <name type="scientific">Sciurus vulgaris</name>
    <name type="common">Eurasian red squirrel</name>
    <dbReference type="NCBI Taxonomy" id="55149"/>
    <lineage>
        <taxon>Eukaryota</taxon>
        <taxon>Metazoa</taxon>
        <taxon>Chordata</taxon>
        <taxon>Craniata</taxon>
        <taxon>Vertebrata</taxon>
        <taxon>Euteleostomi</taxon>
        <taxon>Mammalia</taxon>
        <taxon>Eutheria</taxon>
        <taxon>Euarchontoglires</taxon>
        <taxon>Glires</taxon>
        <taxon>Rodentia</taxon>
        <taxon>Sciuromorpha</taxon>
        <taxon>Sciuridae</taxon>
        <taxon>Sciurinae</taxon>
        <taxon>Sciurini</taxon>
        <taxon>Sciurus</taxon>
    </lineage>
</organism>
<dbReference type="Ensembl" id="ENSSVLT00005014319.1">
    <property type="protein sequence ID" value="ENSSVLP00005012930.1"/>
    <property type="gene ID" value="ENSSVLG00005010278.1"/>
</dbReference>
<evidence type="ECO:0000256" key="1">
    <source>
        <dbReference type="SAM" id="Phobius"/>
    </source>
</evidence>
<dbReference type="AlphaFoldDB" id="A0A8D2B908"/>
<reference evidence="2" key="2">
    <citation type="submission" date="2025-09" db="UniProtKB">
        <authorList>
            <consortium name="Ensembl"/>
        </authorList>
    </citation>
    <scope>IDENTIFICATION</scope>
</reference>
<keyword evidence="1" id="KW-0472">Membrane</keyword>
<keyword evidence="1" id="KW-1133">Transmembrane helix</keyword>
<reference evidence="2" key="1">
    <citation type="submission" date="2025-08" db="UniProtKB">
        <authorList>
            <consortium name="Ensembl"/>
        </authorList>
    </citation>
    <scope>IDENTIFICATION</scope>
</reference>
<protein>
    <submittedName>
        <fullName evidence="2">Uncharacterized protein</fullName>
    </submittedName>
</protein>
<evidence type="ECO:0000313" key="3">
    <source>
        <dbReference type="Proteomes" id="UP000694564"/>
    </source>
</evidence>
<proteinExistence type="predicted"/>